<accession>R4K4A0</accession>
<dbReference type="OrthoDB" id="1912541at2"/>
<protein>
    <submittedName>
        <fullName evidence="1">Uncharacterized protein</fullName>
    </submittedName>
</protein>
<dbReference type="EMBL" id="CP003261">
    <property type="protein sequence ID" value="AGK97977.1"/>
    <property type="molecule type" value="Genomic_DNA"/>
</dbReference>
<evidence type="ECO:0000313" key="2">
    <source>
        <dbReference type="Proteomes" id="UP000013523"/>
    </source>
</evidence>
<name>R4K4A0_CLOPA</name>
<evidence type="ECO:0000313" key="1">
    <source>
        <dbReference type="EMBL" id="AGK97977.1"/>
    </source>
</evidence>
<dbReference type="PATRIC" id="fig|86416.3.peg.3151"/>
<proteinExistence type="predicted"/>
<sequence>MFEAKNIKNYNRLGPNAKKAFDNFLRKFYNAWEYPEDHKPVAVNMCKGFLKVDLNDGSWLHVTPSGEWY</sequence>
<dbReference type="STRING" id="86416.Clopa_3163"/>
<dbReference type="eggNOG" id="COG1475">
    <property type="taxonomic scope" value="Bacteria"/>
</dbReference>
<gene>
    <name evidence="1" type="ORF">Clopa_3163</name>
</gene>
<keyword evidence="2" id="KW-1185">Reference proteome</keyword>
<dbReference type="Proteomes" id="UP000013523">
    <property type="component" value="Chromosome"/>
</dbReference>
<dbReference type="HOGENOM" id="CLU_2750648_0_0_9"/>
<reference evidence="1 2" key="1">
    <citation type="submission" date="2012-01" db="EMBL/GenBank/DDBJ databases">
        <title>Complete sequence of chromosome of Clostridium pasteurianum BC1.</title>
        <authorList>
            <consortium name="US DOE Joint Genome Institute"/>
            <person name="Lucas S."/>
            <person name="Han J."/>
            <person name="Lapidus A."/>
            <person name="Cheng J.-F."/>
            <person name="Goodwin L."/>
            <person name="Pitluck S."/>
            <person name="Peters L."/>
            <person name="Mikhailova N."/>
            <person name="Teshima H."/>
            <person name="Detter J.C."/>
            <person name="Han C."/>
            <person name="Tapia R."/>
            <person name="Land M."/>
            <person name="Hauser L."/>
            <person name="Kyrpides N."/>
            <person name="Ivanova N."/>
            <person name="Pagani I."/>
            <person name="Dunn J."/>
            <person name="Taghavi S."/>
            <person name="Francis A."/>
            <person name="van der Lelie D."/>
            <person name="Woyke T."/>
        </authorList>
    </citation>
    <scope>NUCLEOTIDE SEQUENCE [LARGE SCALE GENOMIC DNA]</scope>
    <source>
        <strain evidence="1 2">BC1</strain>
    </source>
</reference>
<dbReference type="KEGG" id="cpas:Clopa_3163"/>
<organism evidence="1 2">
    <name type="scientific">Clostridium pasteurianum BC1</name>
    <dbReference type="NCBI Taxonomy" id="86416"/>
    <lineage>
        <taxon>Bacteria</taxon>
        <taxon>Bacillati</taxon>
        <taxon>Bacillota</taxon>
        <taxon>Clostridia</taxon>
        <taxon>Eubacteriales</taxon>
        <taxon>Clostridiaceae</taxon>
        <taxon>Clostridium</taxon>
    </lineage>
</organism>
<dbReference type="AlphaFoldDB" id="R4K4A0"/>